<dbReference type="PATRIC" id="fig|1396.433.peg.140"/>
<reference evidence="2 3" key="1">
    <citation type="journal article" date="2015" name="Genome Announc.">
        <title>Next-Generation Whole-Genome Sequencing of Eight Strains of Bacillus cereus, Isolated from Food.</title>
        <authorList>
            <person name="Krawczyk A.O."/>
            <person name="de Jong A."/>
            <person name="Eijlander R.T."/>
            <person name="Berendsen E.M."/>
            <person name="Holsappel S."/>
            <person name="Wells-Bennik M.H."/>
            <person name="Kuipers O.P."/>
        </authorList>
    </citation>
    <scope>NUCLEOTIDE SEQUENCE [LARGE SCALE GENOMIC DNA]</scope>
    <source>
        <strain evidence="2 3">B4147</strain>
    </source>
</reference>
<evidence type="ECO:0000313" key="2">
    <source>
        <dbReference type="EMBL" id="KLA01421.1"/>
    </source>
</evidence>
<organism evidence="2 3">
    <name type="scientific">Bacillus wiedmannii</name>
    <dbReference type="NCBI Taxonomy" id="1890302"/>
    <lineage>
        <taxon>Bacteria</taxon>
        <taxon>Bacillati</taxon>
        <taxon>Bacillota</taxon>
        <taxon>Bacilli</taxon>
        <taxon>Bacillales</taxon>
        <taxon>Bacillaceae</taxon>
        <taxon>Bacillus</taxon>
        <taxon>Bacillus cereus group</taxon>
    </lineage>
</organism>
<dbReference type="AlphaFoldDB" id="A0A0G8CNP8"/>
<sequence length="865" mass="101244">MSVQVHTYSQPKGWEKHPLYASFPDAIHICATNNQKDGIQACYGHDLEHIYSFRKFIKALYVEWYSAETKFQQYLRLSKILASLQYKQPELKKAFRANAMDILENIRFFVESNIKPQDLKDSWIKTDKERVFKEVWTEFVQKDATIQAHYKALKRPILKKQLQDAINTLCDENNVKLVGDIHIVLHGFYFVTPEQQIILEILREQQIRITFFQYYDERYADTFDFIKAFVTNRFGWPSSEEWIYDKVSGTKATRIAHAFLSSYEGKSAQQSDGKKKVTSYGSFFDFLHDVILPHFPIEGRAEGNVSIISPNAEGLNELLMSYYPELNHKKRNFLSYPIGRFLLSLHQIYKNGQLYLTDEILRAQFSSGWLYDESTRENAQNYTYELEQLFPYLQGCKEITDWISHLDQLINQGLTIEKAFPIREENRIIRSVRSPFSKISHFAVPLECVKQIRCFIQKIREMTEVLFAHSDSNTIEVHFNRLKAILKKHGKGVMLIANENEKLLIQELEKKISHIQDDSEFLYDDLQTALHFYLSGKLEDTDEEYINSFIEIDGEMFKSQEHTIYLTGLDENSLPLGAQSIPWPLQPDTFEKLSEQHSALELHTIRIRANKFISRYLFFIALNLPTEHVKLSWIKNILDQHELQPALYIKQLNLRAVDFTAVSADVPITYTPYDFSKETVNKNDIMKSWETLAFEDFLAEYKLCPKRFYYSYIADEYPTFSSDFMHQFIFSEIIRVAGQGSKADFEVVLEEVSVLFPQWIDFKKSVSAKMAFQYVPGQLGRKTAVTEEHSYTETRKNFQFPGFTKKNRDNLFDETKASLVSIVDEILSEDNKIMEANPSYTCRFCPHIDYCDDAVYSIDMRKEDD</sequence>
<accession>A0A0G8CNP8</accession>
<evidence type="ECO:0008006" key="4">
    <source>
        <dbReference type="Google" id="ProtNLM"/>
    </source>
</evidence>
<name>A0A0G8CNP8_9BACI</name>
<feature type="coiled-coil region" evidence="1">
    <location>
        <begin position="498"/>
        <end position="525"/>
    </location>
</feature>
<evidence type="ECO:0000256" key="1">
    <source>
        <dbReference type="SAM" id="Coils"/>
    </source>
</evidence>
<dbReference type="EMBL" id="LCYN01000001">
    <property type="protein sequence ID" value="KLA01421.1"/>
    <property type="molecule type" value="Genomic_DNA"/>
</dbReference>
<comment type="caution">
    <text evidence="2">The sequence shown here is derived from an EMBL/GenBank/DDBJ whole genome shotgun (WGS) entry which is preliminary data.</text>
</comment>
<dbReference type="RefSeq" id="WP_046957185.1">
    <property type="nucleotide sequence ID" value="NZ_LCYN01000001.1"/>
</dbReference>
<proteinExistence type="predicted"/>
<dbReference type="Proteomes" id="UP000035350">
    <property type="component" value="Unassembled WGS sequence"/>
</dbReference>
<gene>
    <name evidence="2" type="ORF">B4147_1088</name>
</gene>
<evidence type="ECO:0000313" key="3">
    <source>
        <dbReference type="Proteomes" id="UP000035350"/>
    </source>
</evidence>
<reference evidence="3" key="2">
    <citation type="submission" date="2015-04" db="EMBL/GenBank/DDBJ databases">
        <title>Draft Genome Sequences of Eight Spore-Forming Food Isolates of Bacillus cereus Genome sequencing.</title>
        <authorList>
            <person name="Krawcyk A.O."/>
            <person name="de Jong A."/>
            <person name="Eijlander R.T."/>
            <person name="Berendsen E.M."/>
            <person name="Holsappel S."/>
            <person name="Wells-Bennik M."/>
            <person name="Kuipers O.P."/>
        </authorList>
    </citation>
    <scope>NUCLEOTIDE SEQUENCE [LARGE SCALE GENOMIC DNA]</scope>
    <source>
        <strain evidence="3">B4147</strain>
    </source>
</reference>
<keyword evidence="1" id="KW-0175">Coiled coil</keyword>
<protein>
    <recommendedName>
        <fullName evidence="4">PD-(D/E)XK endonuclease-like domain-containing protein</fullName>
    </recommendedName>
</protein>